<dbReference type="Pfam" id="PF04926">
    <property type="entry name" value="PAP_RNA-bind"/>
    <property type="match status" value="1"/>
</dbReference>
<feature type="domain" description="Poly(A) polymerase RNA-binding" evidence="16">
    <location>
        <begin position="361"/>
        <end position="602"/>
    </location>
</feature>
<dbReference type="Gene3D" id="3.30.460.10">
    <property type="entry name" value="Beta Polymerase, domain 2"/>
    <property type="match status" value="1"/>
</dbReference>
<dbReference type="SUPFAM" id="SSF81301">
    <property type="entry name" value="Nucleotidyltransferase"/>
    <property type="match status" value="1"/>
</dbReference>
<feature type="binding site" evidence="13">
    <location>
        <position position="156"/>
    </location>
    <ligand>
        <name>Mg(2+)</name>
        <dbReference type="ChEBI" id="CHEBI:18420"/>
        <label>2</label>
        <note>catalytic</note>
    </ligand>
</feature>
<dbReference type="InterPro" id="IPR043519">
    <property type="entry name" value="NT_sf"/>
</dbReference>
<evidence type="ECO:0000256" key="8">
    <source>
        <dbReference type="ARBA" id="ARBA00022840"/>
    </source>
</evidence>
<keyword evidence="4 11" id="KW-0507">mRNA processing</keyword>
<dbReference type="Pfam" id="PF20750">
    <property type="entry name" value="PAP_NTPase"/>
    <property type="match status" value="1"/>
</dbReference>
<keyword evidence="6 13" id="KW-0479">Metal-binding</keyword>
<dbReference type="GO" id="GO:0031123">
    <property type="term" value="P:RNA 3'-end processing"/>
    <property type="evidence" value="ECO:0007669"/>
    <property type="project" value="InterPro"/>
</dbReference>
<evidence type="ECO:0000256" key="3">
    <source>
        <dbReference type="ARBA" id="ARBA00010912"/>
    </source>
</evidence>
<dbReference type="SUPFAM" id="SSF55003">
    <property type="entry name" value="PAP/Archaeal CCA-adding enzyme, C-terminal domain"/>
    <property type="match status" value="1"/>
</dbReference>
<feature type="domain" description="Poly(A) polymerase central" evidence="17">
    <location>
        <begin position="211"/>
        <end position="358"/>
    </location>
</feature>
<keyword evidence="9 13" id="KW-0460">Magnesium</keyword>
<evidence type="ECO:0000256" key="10">
    <source>
        <dbReference type="ARBA" id="ARBA00023242"/>
    </source>
</evidence>
<comment type="function">
    <text evidence="11">Polymerase that creates the 3'-poly(A) tail of mRNA's.</text>
</comment>
<evidence type="ECO:0000256" key="2">
    <source>
        <dbReference type="ARBA" id="ARBA00004123"/>
    </source>
</evidence>
<reference evidence="19" key="1">
    <citation type="submission" date="2023-06" db="EMBL/GenBank/DDBJ databases">
        <title>Genome-scale phylogeny and comparative genomics of the fungal order Sordariales.</title>
        <authorList>
            <consortium name="Lawrence Berkeley National Laboratory"/>
            <person name="Hensen N."/>
            <person name="Bonometti L."/>
            <person name="Westerberg I."/>
            <person name="Brannstrom I.O."/>
            <person name="Guillou S."/>
            <person name="Cros-Aarteil S."/>
            <person name="Calhoun S."/>
            <person name="Haridas S."/>
            <person name="Kuo A."/>
            <person name="Mondo S."/>
            <person name="Pangilinan J."/>
            <person name="Riley R."/>
            <person name="Labutti K."/>
            <person name="Andreopoulos B."/>
            <person name="Lipzen A."/>
            <person name="Chen C."/>
            <person name="Yanf M."/>
            <person name="Daum C."/>
            <person name="Ng V."/>
            <person name="Clum A."/>
            <person name="Steindorff A."/>
            <person name="Ohm R."/>
            <person name="Martin F."/>
            <person name="Silar P."/>
            <person name="Natvig D."/>
            <person name="Lalanne C."/>
            <person name="Gautier V."/>
            <person name="Ament-Velasquez S.L."/>
            <person name="Kruys A."/>
            <person name="Hutchinson M.I."/>
            <person name="Powell A.J."/>
            <person name="Barry K."/>
            <person name="Miller A.N."/>
            <person name="Grigoriev I.V."/>
            <person name="Debuchy R."/>
            <person name="Gladieux P."/>
            <person name="Thoren M.H."/>
            <person name="Johannesson H."/>
        </authorList>
    </citation>
    <scope>NUCLEOTIDE SEQUENCE</scope>
    <source>
        <strain evidence="19">PSN4</strain>
    </source>
</reference>
<dbReference type="EC" id="2.7.7.19" evidence="11"/>
<feature type="coiled-coil region" evidence="14">
    <location>
        <begin position="440"/>
        <end position="467"/>
    </location>
</feature>
<dbReference type="Pfam" id="PF04928">
    <property type="entry name" value="PAP_central"/>
    <property type="match status" value="1"/>
</dbReference>
<feature type="domain" description="Poly(A) polymerase nucleotidyltransferase" evidence="18">
    <location>
        <begin position="6"/>
        <end position="206"/>
    </location>
</feature>
<evidence type="ECO:0000256" key="4">
    <source>
        <dbReference type="ARBA" id="ARBA00022664"/>
    </source>
</evidence>
<dbReference type="InterPro" id="IPR048840">
    <property type="entry name" value="PolA_pol_NTPase"/>
</dbReference>
<dbReference type="GO" id="GO:0005524">
    <property type="term" value="F:ATP binding"/>
    <property type="evidence" value="ECO:0007669"/>
    <property type="project" value="UniProtKB-UniRule"/>
</dbReference>
<evidence type="ECO:0000256" key="6">
    <source>
        <dbReference type="ARBA" id="ARBA00022723"/>
    </source>
</evidence>
<evidence type="ECO:0000256" key="5">
    <source>
        <dbReference type="ARBA" id="ARBA00022679"/>
    </source>
</evidence>
<evidence type="ECO:0000256" key="13">
    <source>
        <dbReference type="PIRSR" id="PIRSR018425-2"/>
    </source>
</evidence>
<evidence type="ECO:0000256" key="14">
    <source>
        <dbReference type="SAM" id="Coils"/>
    </source>
</evidence>
<keyword evidence="8 11" id="KW-0067">ATP-binding</keyword>
<evidence type="ECO:0000256" key="7">
    <source>
        <dbReference type="ARBA" id="ARBA00022741"/>
    </source>
</evidence>
<dbReference type="Proteomes" id="UP001239445">
    <property type="component" value="Unassembled WGS sequence"/>
</dbReference>
<feature type="binding site" evidence="13">
    <location>
        <position position="101"/>
    </location>
    <ligand>
        <name>Mg(2+)</name>
        <dbReference type="ChEBI" id="CHEBI:18420"/>
        <label>1</label>
        <note>catalytic</note>
    </ligand>
</feature>
<evidence type="ECO:0000259" key="17">
    <source>
        <dbReference type="Pfam" id="PF04928"/>
    </source>
</evidence>
<name>A0AAJ0F607_9PEZI</name>
<evidence type="ECO:0000256" key="1">
    <source>
        <dbReference type="ARBA" id="ARBA00001936"/>
    </source>
</evidence>
<comment type="subcellular location">
    <subcellularLocation>
        <location evidence="2 11">Nucleus</location>
    </subcellularLocation>
</comment>
<dbReference type="Gene3D" id="3.30.70.590">
    <property type="entry name" value="Poly(A) polymerase predicted RNA binding domain"/>
    <property type="match status" value="1"/>
</dbReference>
<evidence type="ECO:0000259" key="18">
    <source>
        <dbReference type="Pfam" id="PF20750"/>
    </source>
</evidence>
<dbReference type="PANTHER" id="PTHR10682:SF10">
    <property type="entry name" value="POLYNUCLEOTIDE ADENYLYLTRANSFERASE"/>
    <property type="match status" value="1"/>
</dbReference>
<dbReference type="GO" id="GO:0006397">
    <property type="term" value="P:mRNA processing"/>
    <property type="evidence" value="ECO:0007669"/>
    <property type="project" value="UniProtKB-KW"/>
</dbReference>
<feature type="binding site" evidence="12">
    <location>
        <position position="229"/>
    </location>
    <ligand>
        <name>ATP</name>
        <dbReference type="ChEBI" id="CHEBI:30616"/>
    </ligand>
</feature>
<sequence>MERVYGVTAPITTALPTEREKESNEELARELRAQGNFEAPAESQKRLDILRELGKMADEFVKRAAAEKESKNTFLIRNARGRIFTYGSYRLGVYGPGSDMDTLVVAPKYVTAEQYFRLFPTILQEMAPPGAITDLNPVPDAFVPIIKFEFHDISVDLIFCAIQMLTELPSDKDWNLADNRLLRGLTESAVRSLNGTRVTDEILNLVPEPATFRLAIRAIKLWAERKAVYSNILGYPGGIAWNIMVARVCQLYPKATSAVIVRKFFTIMGQWPWPLPVLLKDIEYGLTVTQSQVWNPKINPSDRAHRMPIITPSYPSMCTTHNVCQSSMMAIQRELKEGAAISDLILEGKAPWSALFTKSPFFTTAFKFYLTVTASSKTPEDHKKWSGFVESRVRHLVGKLDLHPSIQLARPFNHGFKRVHRCKTDGQIEEIQAGSVAYQVKEEELKKEKLEAETKAKAEIKVKAEAETEVKVEAETKVKTEGENTDIVPTVKMEKTDDAATAAAVKGEDVDTEVSLADVPEHKPETPPADKMIEIYTTNHYIGLELKPGAKSLDLSKEVGDFKSRCMNSELYNRETMCLTVLNIRNWELPDDVFGPGEVKPARPKRKRPAEAGQQPNGEQQNTKRRQTATVAG</sequence>
<dbReference type="FunFam" id="1.10.1410.10:FF:000001">
    <property type="entry name" value="Putative poly(A) polymerase gamma"/>
    <property type="match status" value="1"/>
</dbReference>
<gene>
    <name evidence="19" type="ORF">QBC47DRAFT_417113</name>
</gene>
<dbReference type="InterPro" id="IPR007010">
    <property type="entry name" value="PolA_pol_RNA-bd_dom"/>
</dbReference>
<organism evidence="19 20">
    <name type="scientific">Echria macrotheca</name>
    <dbReference type="NCBI Taxonomy" id="438768"/>
    <lineage>
        <taxon>Eukaryota</taxon>
        <taxon>Fungi</taxon>
        <taxon>Dikarya</taxon>
        <taxon>Ascomycota</taxon>
        <taxon>Pezizomycotina</taxon>
        <taxon>Sordariomycetes</taxon>
        <taxon>Sordariomycetidae</taxon>
        <taxon>Sordariales</taxon>
        <taxon>Schizotheciaceae</taxon>
        <taxon>Echria</taxon>
    </lineage>
</organism>
<feature type="binding site" evidence="13">
    <location>
        <position position="99"/>
    </location>
    <ligand>
        <name>Mg(2+)</name>
        <dbReference type="ChEBI" id="CHEBI:18420"/>
        <label>2</label>
        <note>catalytic</note>
    </ligand>
</feature>
<keyword evidence="10 11" id="KW-0539">Nucleus</keyword>
<dbReference type="AlphaFoldDB" id="A0AAJ0F607"/>
<evidence type="ECO:0000256" key="9">
    <source>
        <dbReference type="ARBA" id="ARBA00022842"/>
    </source>
</evidence>
<evidence type="ECO:0000313" key="20">
    <source>
        <dbReference type="Proteomes" id="UP001239445"/>
    </source>
</evidence>
<keyword evidence="14" id="KW-0175">Coiled coil</keyword>
<dbReference type="InterPro" id="IPR011068">
    <property type="entry name" value="NuclTrfase_I-like_C"/>
</dbReference>
<dbReference type="FunFam" id="3.30.460.10:FF:000002">
    <property type="entry name" value="Poly(A) polymerase alpha, putative"/>
    <property type="match status" value="1"/>
</dbReference>
<evidence type="ECO:0000256" key="15">
    <source>
        <dbReference type="SAM" id="MobiDB-lite"/>
    </source>
</evidence>
<comment type="catalytic activity">
    <reaction evidence="11">
        <text>RNA(n) + ATP = RNA(n)-3'-adenine ribonucleotide + diphosphate</text>
        <dbReference type="Rhea" id="RHEA:11332"/>
        <dbReference type="Rhea" id="RHEA-COMP:14527"/>
        <dbReference type="Rhea" id="RHEA-COMP:17347"/>
        <dbReference type="ChEBI" id="CHEBI:30616"/>
        <dbReference type="ChEBI" id="CHEBI:33019"/>
        <dbReference type="ChEBI" id="CHEBI:140395"/>
        <dbReference type="ChEBI" id="CHEBI:173115"/>
        <dbReference type="EC" id="2.7.7.19"/>
    </reaction>
</comment>
<keyword evidence="7 11" id="KW-0547">Nucleotide-binding</keyword>
<keyword evidence="5 11" id="KW-0808">Transferase</keyword>
<dbReference type="PIRSF" id="PIRSF018425">
    <property type="entry name" value="PolyA_polymerase"/>
    <property type="match status" value="1"/>
</dbReference>
<dbReference type="GO" id="GO:0046872">
    <property type="term" value="F:metal ion binding"/>
    <property type="evidence" value="ECO:0007669"/>
    <property type="project" value="UniProtKB-KW"/>
</dbReference>
<proteinExistence type="inferred from homology"/>
<keyword evidence="20" id="KW-1185">Reference proteome</keyword>
<feature type="binding site" evidence="12">
    <location>
        <begin position="99"/>
        <end position="101"/>
    </location>
    <ligand>
        <name>ATP</name>
        <dbReference type="ChEBI" id="CHEBI:30616"/>
    </ligand>
</feature>
<dbReference type="EMBL" id="MU839841">
    <property type="protein sequence ID" value="KAK1751858.1"/>
    <property type="molecule type" value="Genomic_DNA"/>
</dbReference>
<dbReference type="CDD" id="cd05402">
    <property type="entry name" value="NT_PAP_TUTase"/>
    <property type="match status" value="1"/>
</dbReference>
<dbReference type="Gene3D" id="1.10.1410.10">
    <property type="match status" value="1"/>
</dbReference>
<dbReference type="GO" id="GO:0003723">
    <property type="term" value="F:RNA binding"/>
    <property type="evidence" value="ECO:0007669"/>
    <property type="project" value="UniProtKB-UniRule"/>
</dbReference>
<feature type="region of interest" description="Disordered" evidence="15">
    <location>
        <begin position="590"/>
        <end position="633"/>
    </location>
</feature>
<feature type="binding site" evidence="13">
    <location>
        <position position="101"/>
    </location>
    <ligand>
        <name>Mg(2+)</name>
        <dbReference type="ChEBI" id="CHEBI:18420"/>
        <label>2</label>
        <note>catalytic</note>
    </ligand>
</feature>
<feature type="binding site" evidence="12">
    <location>
        <position position="220"/>
    </location>
    <ligand>
        <name>ATP</name>
        <dbReference type="ChEBI" id="CHEBI:30616"/>
    </ligand>
</feature>
<dbReference type="GO" id="GO:1990817">
    <property type="term" value="F:poly(A) RNA polymerase activity"/>
    <property type="evidence" value="ECO:0007669"/>
    <property type="project" value="UniProtKB-UniRule"/>
</dbReference>
<comment type="cofactor">
    <cofactor evidence="1">
        <name>Mn(2+)</name>
        <dbReference type="ChEBI" id="CHEBI:29035"/>
    </cofactor>
</comment>
<comment type="similarity">
    <text evidence="3 11">Belongs to the poly(A) polymerase family.</text>
</comment>
<dbReference type="InterPro" id="IPR014492">
    <property type="entry name" value="PolyA_polymerase"/>
</dbReference>
<dbReference type="PANTHER" id="PTHR10682">
    <property type="entry name" value="POLY A POLYMERASE"/>
    <property type="match status" value="1"/>
</dbReference>
<accession>A0AAJ0F607</accession>
<evidence type="ECO:0000259" key="16">
    <source>
        <dbReference type="Pfam" id="PF04926"/>
    </source>
</evidence>
<evidence type="ECO:0000313" key="19">
    <source>
        <dbReference type="EMBL" id="KAK1751858.1"/>
    </source>
</evidence>
<comment type="caution">
    <text evidence="19">The sequence shown here is derived from an EMBL/GenBank/DDBJ whole genome shotgun (WGS) entry which is preliminary data.</text>
</comment>
<dbReference type="SUPFAM" id="SSF81631">
    <property type="entry name" value="PAP/OAS1 substrate-binding domain"/>
    <property type="match status" value="1"/>
</dbReference>
<dbReference type="InterPro" id="IPR007012">
    <property type="entry name" value="PolA_pol_cen_dom"/>
</dbReference>
<protein>
    <recommendedName>
        <fullName evidence="11">Poly(A) polymerase</fullName>
        <ecNumber evidence="11">2.7.7.19</ecNumber>
    </recommendedName>
</protein>
<feature type="binding site" evidence="13">
    <location>
        <position position="99"/>
    </location>
    <ligand>
        <name>Mg(2+)</name>
        <dbReference type="ChEBI" id="CHEBI:18420"/>
        <label>1</label>
        <note>catalytic</note>
    </ligand>
</feature>
<feature type="binding site" evidence="12">
    <location>
        <position position="156"/>
    </location>
    <ligand>
        <name>ATP</name>
        <dbReference type="ChEBI" id="CHEBI:30616"/>
    </ligand>
</feature>
<dbReference type="GO" id="GO:0005634">
    <property type="term" value="C:nucleus"/>
    <property type="evidence" value="ECO:0007669"/>
    <property type="project" value="UniProtKB-SubCell"/>
</dbReference>
<comment type="cofactor">
    <cofactor evidence="13">
        <name>Mg(2+)</name>
        <dbReference type="ChEBI" id="CHEBI:18420"/>
    </cofactor>
    <text evidence="13">Binds 2 magnesium ions. Also active with manganese.</text>
</comment>
<evidence type="ECO:0000256" key="11">
    <source>
        <dbReference type="PIRNR" id="PIRNR018425"/>
    </source>
</evidence>
<evidence type="ECO:0000256" key="12">
    <source>
        <dbReference type="PIRSR" id="PIRSR018425-1"/>
    </source>
</evidence>